<organism evidence="1 2">
    <name type="scientific">Anoxybacterium hadale</name>
    <dbReference type="NCBI Taxonomy" id="3408580"/>
    <lineage>
        <taxon>Bacteria</taxon>
        <taxon>Bacillati</taxon>
        <taxon>Bacillota</taxon>
        <taxon>Clostridia</taxon>
        <taxon>Peptostreptococcales</taxon>
        <taxon>Anaerovoracaceae</taxon>
        <taxon>Anoxybacterium</taxon>
    </lineage>
</organism>
<name>A0ACD1A6U4_9FIRM</name>
<dbReference type="EMBL" id="CP042469">
    <property type="protein sequence ID" value="QOX62062.1"/>
    <property type="molecule type" value="Genomic_DNA"/>
</dbReference>
<gene>
    <name evidence="1" type="ORF">FRZ06_01200</name>
</gene>
<proteinExistence type="predicted"/>
<protein>
    <submittedName>
        <fullName evidence="1">Uncharacterized protein</fullName>
    </submittedName>
</protein>
<accession>A0ACD1A6U4</accession>
<evidence type="ECO:0000313" key="1">
    <source>
        <dbReference type="EMBL" id="QOX62062.1"/>
    </source>
</evidence>
<reference evidence="1" key="1">
    <citation type="submission" date="2019-08" db="EMBL/GenBank/DDBJ databases">
        <title>Genome sequence of Clostridiales bacterium MT110.</title>
        <authorList>
            <person name="Cao J."/>
        </authorList>
    </citation>
    <scope>NUCLEOTIDE SEQUENCE</scope>
    <source>
        <strain evidence="1">MT110</strain>
    </source>
</reference>
<sequence length="208" mass="23614">MKNRYDKIMNKIEVTPEIRNRILDNINDLDFDQVKVEAPRTVVSFSRYRKYLSIAACFMILFFGSVMVHNLIQNSPQEQVVPDIVNYDTVEELSKAVGFGAKEVQSLPFEVETIQYTVYWKELAEVQYTGQENTVLLRMAQGSEDISGNSTEYSNTKVLAVNGSNVTLKGDGDKYVLAIWQSDGYSYSLDFTEGISETEMLTAIQSIR</sequence>
<evidence type="ECO:0000313" key="2">
    <source>
        <dbReference type="Proteomes" id="UP000594014"/>
    </source>
</evidence>
<keyword evidence="2" id="KW-1185">Reference proteome</keyword>
<dbReference type="Proteomes" id="UP000594014">
    <property type="component" value="Chromosome"/>
</dbReference>